<feature type="region of interest" description="Disordered" evidence="1">
    <location>
        <begin position="36"/>
        <end position="75"/>
    </location>
</feature>
<evidence type="ECO:0000313" key="3">
    <source>
        <dbReference type="Proteomes" id="UP000649617"/>
    </source>
</evidence>
<comment type="caution">
    <text evidence="2">The sequence shown here is derived from an EMBL/GenBank/DDBJ whole genome shotgun (WGS) entry which is preliminary data.</text>
</comment>
<feature type="region of interest" description="Disordered" evidence="1">
    <location>
        <begin position="540"/>
        <end position="566"/>
    </location>
</feature>
<dbReference type="EMBL" id="CAJNIZ010014781">
    <property type="protein sequence ID" value="CAE7366251.1"/>
    <property type="molecule type" value="Genomic_DNA"/>
</dbReference>
<sequence>MQDFHQYTSGMFGEFALWLHRSPCLRIRASGRTLWQQTTPGEDGPAGDVDLEPARGPKRAHPLISRRPQTDEAREAPLQLEYQYRKGADYIVQFLRDPWMAQDPFAVAAAASASYPTALSGAVAALRDLGPEARSCFVRLRDDRLLQDEDMQLDDSCVDQSASSEACKSRTRLPQECARFSDQTVHEKPSDLLADLVENLPAEEALNEHQKLFLVRFGVILDTVFSEGGSGKTYVAKLIFPVVLFIWPPEDGLDTLRAVAAKTSQAKNTSTAAVTATTLHSAACTRVQKLANPKTSAGAKESKLIRNWESCRARIMEEISTISALLFNMLDHRSMLGHRRSHHLSPDEYHKTGNAFGRIPIALHLGDFLELHPTGQLSVVTNLEEKDDDGNYVYNDAPLEVAHAQKVFGRAHDVFELRGTMRFVPGDPLVELLQRMRAGLPFPEEVWTTVWTAFQARCVSADQDGASDERLLQENFRSGYGTSIHWNMLTRMMNRRTILDDGRSQVPLDECMTMDTADCLCLALISAFFWLENLSEGSPAQQSSSWDENQEEDQQESPAGVNTWEGAWKSHTRLPRECARFDEQTVYEKPSHLLSDLIQNLPPREALNEDQKLFFLRFDVILDKVLLEAKNTSTAAVTATTLHAAACTRAQKLTNLKMSAGAQESRLVRNWKSYRVLTMEEISMISASMFNMLGFRSMLGHRRQSHHLSPDEYQKTGNAFGCIPIALYLGDFSLPFPEEVWTTVWTAFQARRVSAGQDGASDERLLQENFRSGYGASCDVAAQCADECMTMDTDATRRFLNVDGKKCLAQDTVATILDFEFHEQAGWFSDFAGKFMTSTASQGPPASIRRCLQVFSNRDSVWRRAAGKLLKNVEELVSEVTQKSFFWDEKGDEEWQEPPAEVNTREGARKSHTGLPRECARFDEQTVYEKPSHLSPNLIQNLPPREALNEDQKLFFLRFGVILDKVLLEEQTKEPGQRGVYHRLLLGQSSSGRTYAAQKVIFPIGLFFWPPEDGRKTLRAVAPTRLQAEIVSTASVTATTTHAAACMNEQELTNDNMIAGIKERKLVRKRRSCRVLIMDEITMASASLFSMLNFRSTLGRRKSHHLSSDEYHKTGNAFGRIPIALYLGDLLVSCPTTELSLATDLGDKNKHGHFVHNDVSLEAAQATKVFDEAPDVFELRESTRCTPGDPLLEFLDCTRAGWPFPRELWSAFQARWVPEMPPGFPDPRLANECYRSDYTVALQWVTLTRLMNLLNAERGLERHTAATILDLKFQEEDWQQFRRTPIGGSFWPRHPPSHLCLSIHGWGGNENWMDCKHFLDHSDYSLEEIAIRARSVICHVALQGRIQLVSSCGAAAWLSVTFSESQGLTLRQGTVIDCSREFTGLDDHGWWLRLYGIFSRLTSFQDFLLLRPPSKYVLGGGPPVDLQKCLLLSLDVVSRRCCTAHPELQGYVVLGRVGAGGLFIFTLSLQEGLFPAGRRPLLAANINAATPSFCQALATALALSN</sequence>
<protein>
    <recommendedName>
        <fullName evidence="4">ATP-dependent DNA helicase</fullName>
    </recommendedName>
</protein>
<evidence type="ECO:0008006" key="4">
    <source>
        <dbReference type="Google" id="ProtNLM"/>
    </source>
</evidence>
<name>A0A812QDX2_SYMPI</name>
<evidence type="ECO:0000313" key="2">
    <source>
        <dbReference type="EMBL" id="CAE7366251.1"/>
    </source>
</evidence>
<keyword evidence="3" id="KW-1185">Reference proteome</keyword>
<organism evidence="2 3">
    <name type="scientific">Symbiodinium pilosum</name>
    <name type="common">Dinoflagellate</name>
    <dbReference type="NCBI Taxonomy" id="2952"/>
    <lineage>
        <taxon>Eukaryota</taxon>
        <taxon>Sar</taxon>
        <taxon>Alveolata</taxon>
        <taxon>Dinophyceae</taxon>
        <taxon>Suessiales</taxon>
        <taxon>Symbiodiniaceae</taxon>
        <taxon>Symbiodinium</taxon>
    </lineage>
</organism>
<accession>A0A812QDX2</accession>
<evidence type="ECO:0000256" key="1">
    <source>
        <dbReference type="SAM" id="MobiDB-lite"/>
    </source>
</evidence>
<dbReference type="Proteomes" id="UP000649617">
    <property type="component" value="Unassembled WGS sequence"/>
</dbReference>
<gene>
    <name evidence="2" type="ORF">SPIL2461_LOCUS8843</name>
</gene>
<proteinExistence type="predicted"/>
<reference evidence="2" key="1">
    <citation type="submission" date="2021-02" db="EMBL/GenBank/DDBJ databases">
        <authorList>
            <person name="Dougan E. K."/>
            <person name="Rhodes N."/>
            <person name="Thang M."/>
            <person name="Chan C."/>
        </authorList>
    </citation>
    <scope>NUCLEOTIDE SEQUENCE</scope>
</reference>